<name>A0ABW5JLU0_9BACT</name>
<dbReference type="RefSeq" id="WP_390302801.1">
    <property type="nucleotide sequence ID" value="NZ_JBHULI010000025.1"/>
</dbReference>
<dbReference type="Proteomes" id="UP001597460">
    <property type="component" value="Unassembled WGS sequence"/>
</dbReference>
<reference evidence="3" key="1">
    <citation type="journal article" date="2019" name="Int. J. Syst. Evol. Microbiol.">
        <title>The Global Catalogue of Microorganisms (GCM) 10K type strain sequencing project: providing services to taxonomists for standard genome sequencing and annotation.</title>
        <authorList>
            <consortium name="The Broad Institute Genomics Platform"/>
            <consortium name="The Broad Institute Genome Sequencing Center for Infectious Disease"/>
            <person name="Wu L."/>
            <person name="Ma J."/>
        </authorList>
    </citation>
    <scope>NUCLEOTIDE SEQUENCE [LARGE SCALE GENOMIC DNA]</scope>
    <source>
        <strain evidence="3">KCTC 52042</strain>
    </source>
</reference>
<dbReference type="EMBL" id="JBHULI010000025">
    <property type="protein sequence ID" value="MFD2533105.1"/>
    <property type="molecule type" value="Genomic_DNA"/>
</dbReference>
<proteinExistence type="predicted"/>
<keyword evidence="3" id="KW-1185">Reference proteome</keyword>
<sequence>MEKEEFDLLKIHSKKDSLSGKVTLTETPHFQIPMAIIVSMILSIFVLYWMNYDIPGWAEMLMSSGLVIAYTIGFIALFFSINAGKINLSDTKISVYPKKNSDEYPAHPIKLNEDSVIRINIIQSYRFILSRSLLHMEITNGDSTHEFGMILKSRKKHERFKEILDNWYRSGFTVKENDQLGNRIFKLSHGINYAEVQKIKNEYGIEW</sequence>
<keyword evidence="1" id="KW-0812">Transmembrane</keyword>
<organism evidence="2 3">
    <name type="scientific">Gracilimonas halophila</name>
    <dbReference type="NCBI Taxonomy" id="1834464"/>
    <lineage>
        <taxon>Bacteria</taxon>
        <taxon>Pseudomonadati</taxon>
        <taxon>Balneolota</taxon>
        <taxon>Balneolia</taxon>
        <taxon>Balneolales</taxon>
        <taxon>Balneolaceae</taxon>
        <taxon>Gracilimonas</taxon>
    </lineage>
</organism>
<evidence type="ECO:0000313" key="2">
    <source>
        <dbReference type="EMBL" id="MFD2533105.1"/>
    </source>
</evidence>
<accession>A0ABW5JLU0</accession>
<gene>
    <name evidence="2" type="ORF">ACFSVN_11655</name>
</gene>
<keyword evidence="1" id="KW-0472">Membrane</keyword>
<feature type="transmembrane region" description="Helical" evidence="1">
    <location>
        <begin position="30"/>
        <end position="49"/>
    </location>
</feature>
<feature type="transmembrane region" description="Helical" evidence="1">
    <location>
        <begin position="61"/>
        <end position="81"/>
    </location>
</feature>
<keyword evidence="1" id="KW-1133">Transmembrane helix</keyword>
<evidence type="ECO:0000256" key="1">
    <source>
        <dbReference type="SAM" id="Phobius"/>
    </source>
</evidence>
<protein>
    <recommendedName>
        <fullName evidence="4">PH domain-containing protein</fullName>
    </recommendedName>
</protein>
<comment type="caution">
    <text evidence="2">The sequence shown here is derived from an EMBL/GenBank/DDBJ whole genome shotgun (WGS) entry which is preliminary data.</text>
</comment>
<evidence type="ECO:0000313" key="3">
    <source>
        <dbReference type="Proteomes" id="UP001597460"/>
    </source>
</evidence>
<evidence type="ECO:0008006" key="4">
    <source>
        <dbReference type="Google" id="ProtNLM"/>
    </source>
</evidence>